<dbReference type="AlphaFoldDB" id="A0A410PSD0"/>
<keyword evidence="3" id="KW-1185">Reference proteome</keyword>
<dbReference type="EMBL" id="CP035281">
    <property type="protein sequence ID" value="QAT41897.1"/>
    <property type="molecule type" value="Genomic_DNA"/>
</dbReference>
<keyword evidence="1" id="KW-0472">Membrane</keyword>
<reference evidence="2 3" key="1">
    <citation type="submission" date="2019-01" db="EMBL/GenBank/DDBJ databases">
        <title>Draft genomes of a novel of Aminipila strains.</title>
        <authorList>
            <person name="Ma S."/>
        </authorList>
    </citation>
    <scope>NUCLEOTIDE SEQUENCE [LARGE SCALE GENOMIC DNA]</scope>
    <source>
        <strain evidence="3">JN-39</strain>
    </source>
</reference>
<evidence type="ECO:0000313" key="3">
    <source>
        <dbReference type="Proteomes" id="UP000287601"/>
    </source>
</evidence>
<dbReference type="Gene3D" id="3.20.20.370">
    <property type="entry name" value="Glycoside hydrolase/deacetylase"/>
    <property type="match status" value="1"/>
</dbReference>
<accession>A0A410PSD0</accession>
<keyword evidence="1" id="KW-0812">Transmembrane</keyword>
<dbReference type="OrthoDB" id="2968172at2"/>
<dbReference type="KEGG" id="amij:EQM06_00910"/>
<dbReference type="Proteomes" id="UP000287601">
    <property type="component" value="Chromosome"/>
</dbReference>
<feature type="transmembrane region" description="Helical" evidence="1">
    <location>
        <begin position="325"/>
        <end position="345"/>
    </location>
</feature>
<proteinExistence type="predicted"/>
<gene>
    <name evidence="2" type="ORF">EQM06_00910</name>
</gene>
<protein>
    <recommendedName>
        <fullName evidence="4">Polysaccharide deacetylase</fullName>
    </recommendedName>
</protein>
<name>A0A410PSD0_9FIRM</name>
<evidence type="ECO:0000256" key="1">
    <source>
        <dbReference type="SAM" id="Phobius"/>
    </source>
</evidence>
<organism evidence="2 3">
    <name type="scientific">Aminipila luticellarii</name>
    <dbReference type="NCBI Taxonomy" id="2507160"/>
    <lineage>
        <taxon>Bacteria</taxon>
        <taxon>Bacillati</taxon>
        <taxon>Bacillota</taxon>
        <taxon>Clostridia</taxon>
        <taxon>Peptostreptococcales</taxon>
        <taxon>Anaerovoracaceae</taxon>
        <taxon>Aminipila</taxon>
    </lineage>
</organism>
<evidence type="ECO:0008006" key="4">
    <source>
        <dbReference type="Google" id="ProtNLM"/>
    </source>
</evidence>
<keyword evidence="1" id="KW-1133">Transmembrane helix</keyword>
<sequence>MMKKVFLTVDVECHDIEHINRWITGKYKKEEYGLAKILEVAEKLQIPINFFVDVPEMNRYGKEYIDDIINKIKEYNQPVYLHLHPNYISGDETKSYFWQYDKKEQREIFKEVYSQYLNLMGMNKDDTLVFRMGRYGVDNTFYDILNEEKIKVIDLSYTYGNSKMCKLQDKEFPTNNIMCYKGHLLLPNTSYVGFHLGKFKKILGLDVAQTCKQELFDVIEHLDNKNIVITMHVWDLFKRYFFSNKIRPDHKNIDKLNDWIKELENMEYEFGKLEDLTFDDLLRQNNVDFLYDPYEQSIRKKVRFLWYNFIRFMHMARNSKKYFKLYLTGLVVLCIITGIIFKLIIL</sequence>
<evidence type="ECO:0000313" key="2">
    <source>
        <dbReference type="EMBL" id="QAT41897.1"/>
    </source>
</evidence>